<evidence type="ECO:0000256" key="2">
    <source>
        <dbReference type="ARBA" id="ARBA00022679"/>
    </source>
</evidence>
<keyword evidence="1" id="KW-0328">Glycosyltransferase</keyword>
<dbReference type="Pfam" id="PF01075">
    <property type="entry name" value="Glyco_transf_9"/>
    <property type="match status" value="1"/>
</dbReference>
<dbReference type="RefSeq" id="WP_386061449.1">
    <property type="nucleotide sequence ID" value="NZ_JBHLTQ010000003.1"/>
</dbReference>
<keyword evidence="4" id="KW-1185">Reference proteome</keyword>
<dbReference type="InterPro" id="IPR051199">
    <property type="entry name" value="LPS_LOS_Heptosyltrfase"/>
</dbReference>
<reference evidence="3 4" key="1">
    <citation type="submission" date="2024-09" db="EMBL/GenBank/DDBJ databases">
        <authorList>
            <person name="Sun Q."/>
            <person name="Mori K."/>
        </authorList>
    </citation>
    <scope>NUCLEOTIDE SEQUENCE [LARGE SCALE GENOMIC DNA]</scope>
    <source>
        <strain evidence="3 4">NCAIM B.02481</strain>
    </source>
</reference>
<dbReference type="Gene3D" id="3.40.50.2000">
    <property type="entry name" value="Glycogen Phosphorylase B"/>
    <property type="match status" value="2"/>
</dbReference>
<dbReference type="InterPro" id="IPR002201">
    <property type="entry name" value="Glyco_trans_9"/>
</dbReference>
<dbReference type="Proteomes" id="UP001589832">
    <property type="component" value="Unassembled WGS sequence"/>
</dbReference>
<dbReference type="EMBL" id="JBHLTQ010000003">
    <property type="protein sequence ID" value="MFC0604214.1"/>
    <property type="molecule type" value="Genomic_DNA"/>
</dbReference>
<accession>A0ABV6Q7G2</accession>
<dbReference type="CDD" id="cd03789">
    <property type="entry name" value="GT9_LPS_heptosyltransferase"/>
    <property type="match status" value="1"/>
</dbReference>
<evidence type="ECO:0000256" key="1">
    <source>
        <dbReference type="ARBA" id="ARBA00022676"/>
    </source>
</evidence>
<dbReference type="PANTHER" id="PTHR30160">
    <property type="entry name" value="TETRAACYLDISACCHARIDE 4'-KINASE-RELATED"/>
    <property type="match status" value="1"/>
</dbReference>
<name>A0ABV6Q7G2_9FLAO</name>
<sequence length="371" mass="42391">METKPLKTNKKRVDFSRYINKYRRKIMGALTKNVGKSQFKTVINTNTKPEIKKILIIRPNHRLGNLLLTTPLVKEVVQEFPDCEIDLLAKGKLAPIVFCKYSNIKNFILLPRKPFSEIIKYCYIWVKVKTFKYDLVVNATKDSSSGRLLTSISNSKYKVFGEIDDLKTAESKHMAKNPIYNLRDYLSRIGLKRNNKSIAQLDLKLTNNELIKGKNILDKIVQNDKKTISIFTYATGKKCYSKTWWNEFYTQLKASHKDYNIIEILPIENISQIDFAAQSFYSKDIREIASVIANTTLFIGADSGIMHLASAAKTTTVGLFSVTKTAKYMPYGNGSIALHTNKTTISECITEIDKILDKKKKSTLTLSEYYI</sequence>
<protein>
    <submittedName>
        <fullName evidence="3">Glycosyltransferase family 9 protein</fullName>
    </submittedName>
</protein>
<evidence type="ECO:0000313" key="4">
    <source>
        <dbReference type="Proteomes" id="UP001589832"/>
    </source>
</evidence>
<evidence type="ECO:0000313" key="3">
    <source>
        <dbReference type="EMBL" id="MFC0604214.1"/>
    </source>
</evidence>
<keyword evidence="2" id="KW-0808">Transferase</keyword>
<organism evidence="3 4">
    <name type="scientific">Winogradskyella pulchriflava</name>
    <dbReference type="NCBI Taxonomy" id="1110688"/>
    <lineage>
        <taxon>Bacteria</taxon>
        <taxon>Pseudomonadati</taxon>
        <taxon>Bacteroidota</taxon>
        <taxon>Flavobacteriia</taxon>
        <taxon>Flavobacteriales</taxon>
        <taxon>Flavobacteriaceae</taxon>
        <taxon>Winogradskyella</taxon>
    </lineage>
</organism>
<dbReference type="PANTHER" id="PTHR30160:SF1">
    <property type="entry name" value="LIPOPOLYSACCHARIDE 1,2-N-ACETYLGLUCOSAMINETRANSFERASE-RELATED"/>
    <property type="match status" value="1"/>
</dbReference>
<dbReference type="SUPFAM" id="SSF53756">
    <property type="entry name" value="UDP-Glycosyltransferase/glycogen phosphorylase"/>
    <property type="match status" value="1"/>
</dbReference>
<gene>
    <name evidence="3" type="ORF">ACFFGA_06590</name>
</gene>
<comment type="caution">
    <text evidence="3">The sequence shown here is derived from an EMBL/GenBank/DDBJ whole genome shotgun (WGS) entry which is preliminary data.</text>
</comment>
<proteinExistence type="predicted"/>